<dbReference type="CDD" id="cd00104">
    <property type="entry name" value="KAZAL_FS"/>
    <property type="match status" value="1"/>
</dbReference>
<keyword evidence="8" id="KW-1185">Reference proteome</keyword>
<reference evidence="9" key="1">
    <citation type="submission" date="2025-08" db="UniProtKB">
        <authorList>
            <consortium name="RefSeq"/>
        </authorList>
    </citation>
    <scope>IDENTIFICATION</scope>
</reference>
<dbReference type="FunFam" id="3.30.60.30:FF:000037">
    <property type="entry name" value="Ovomucoid"/>
    <property type="match status" value="1"/>
</dbReference>
<evidence type="ECO:0000256" key="5">
    <source>
        <dbReference type="ARBA" id="ARBA00023157"/>
    </source>
</evidence>
<dbReference type="AlphaFoldDB" id="A0A6P8EPB3"/>
<evidence type="ECO:0000256" key="4">
    <source>
        <dbReference type="ARBA" id="ARBA00022900"/>
    </source>
</evidence>
<dbReference type="PANTHER" id="PTHR21312:SF30">
    <property type="entry name" value="SERINE PROTEASE INHIBITOR KAZAL-TYPE 11-RELATED"/>
    <property type="match status" value="1"/>
</dbReference>
<gene>
    <name evidence="9" type="primary">LOC116218106</name>
</gene>
<comment type="subcellular location">
    <subcellularLocation>
        <location evidence="1">Secreted</location>
    </subcellularLocation>
</comment>
<dbReference type="Gene3D" id="3.30.60.30">
    <property type="match status" value="1"/>
</dbReference>
<sequence>MKLSIVISICALLYFSGHTLAWSVQRIGVDCQQFKGHGSACTKEYRPICGSDDVTYGNECLFCAAKREKGWGILVGHRGACTEWGGQEEWKYWSPS</sequence>
<dbReference type="PANTHER" id="PTHR21312">
    <property type="entry name" value="SERINE PROTEASE INHIBITOR"/>
    <property type="match status" value="1"/>
</dbReference>
<keyword evidence="6" id="KW-0732">Signal</keyword>
<accession>A0A6P8EPB3</accession>
<feature type="domain" description="Kazal-like" evidence="7">
    <location>
        <begin position="25"/>
        <end position="83"/>
    </location>
</feature>
<dbReference type="RefSeq" id="XP_031414146.1">
    <property type="nucleotide sequence ID" value="XM_031558286.1"/>
</dbReference>
<evidence type="ECO:0000313" key="9">
    <source>
        <dbReference type="RefSeq" id="XP_031414146.1"/>
    </source>
</evidence>
<evidence type="ECO:0000256" key="3">
    <source>
        <dbReference type="ARBA" id="ARBA00022690"/>
    </source>
</evidence>
<dbReference type="GeneID" id="116218106"/>
<keyword evidence="4" id="KW-0722">Serine protease inhibitor</keyword>
<evidence type="ECO:0000256" key="2">
    <source>
        <dbReference type="ARBA" id="ARBA00022525"/>
    </source>
</evidence>
<dbReference type="InterPro" id="IPR036058">
    <property type="entry name" value="Kazal_dom_sf"/>
</dbReference>
<keyword evidence="2" id="KW-0964">Secreted</keyword>
<dbReference type="InterPro" id="IPR001239">
    <property type="entry name" value="Prot_inh_Kazal-m"/>
</dbReference>
<organism evidence="8 9">
    <name type="scientific">Clupea harengus</name>
    <name type="common">Atlantic herring</name>
    <dbReference type="NCBI Taxonomy" id="7950"/>
    <lineage>
        <taxon>Eukaryota</taxon>
        <taxon>Metazoa</taxon>
        <taxon>Chordata</taxon>
        <taxon>Craniata</taxon>
        <taxon>Vertebrata</taxon>
        <taxon>Euteleostomi</taxon>
        <taxon>Actinopterygii</taxon>
        <taxon>Neopterygii</taxon>
        <taxon>Teleostei</taxon>
        <taxon>Clupei</taxon>
        <taxon>Clupeiformes</taxon>
        <taxon>Clupeoidei</taxon>
        <taxon>Clupeidae</taxon>
        <taxon>Clupea</taxon>
    </lineage>
</organism>
<evidence type="ECO:0000256" key="1">
    <source>
        <dbReference type="ARBA" id="ARBA00004613"/>
    </source>
</evidence>
<dbReference type="PRINTS" id="PR00290">
    <property type="entry name" value="KAZALINHBTR"/>
</dbReference>
<dbReference type="Pfam" id="PF00050">
    <property type="entry name" value="Kazal_1"/>
    <property type="match status" value="1"/>
</dbReference>
<proteinExistence type="predicted"/>
<dbReference type="GO" id="GO:0005576">
    <property type="term" value="C:extracellular region"/>
    <property type="evidence" value="ECO:0007669"/>
    <property type="project" value="UniProtKB-SubCell"/>
</dbReference>
<protein>
    <submittedName>
        <fullName evidence="9">Ovomucoid-like isoform X4</fullName>
    </submittedName>
</protein>
<keyword evidence="3" id="KW-0646">Protease inhibitor</keyword>
<evidence type="ECO:0000259" key="7">
    <source>
        <dbReference type="PROSITE" id="PS51465"/>
    </source>
</evidence>
<dbReference type="GO" id="GO:0004867">
    <property type="term" value="F:serine-type endopeptidase inhibitor activity"/>
    <property type="evidence" value="ECO:0007669"/>
    <property type="project" value="UniProtKB-KW"/>
</dbReference>
<evidence type="ECO:0000313" key="8">
    <source>
        <dbReference type="Proteomes" id="UP000515152"/>
    </source>
</evidence>
<evidence type="ECO:0000256" key="6">
    <source>
        <dbReference type="SAM" id="SignalP"/>
    </source>
</evidence>
<dbReference type="SMART" id="SM00280">
    <property type="entry name" value="KAZAL"/>
    <property type="match status" value="1"/>
</dbReference>
<dbReference type="SUPFAM" id="SSF100895">
    <property type="entry name" value="Kazal-type serine protease inhibitors"/>
    <property type="match status" value="1"/>
</dbReference>
<dbReference type="PROSITE" id="PS51465">
    <property type="entry name" value="KAZAL_2"/>
    <property type="match status" value="1"/>
</dbReference>
<feature type="signal peptide" evidence="6">
    <location>
        <begin position="1"/>
        <end position="21"/>
    </location>
</feature>
<keyword evidence="5" id="KW-1015">Disulfide bond</keyword>
<dbReference type="PROSITE" id="PS00282">
    <property type="entry name" value="KAZAL_1"/>
    <property type="match status" value="1"/>
</dbReference>
<dbReference type="InterPro" id="IPR002350">
    <property type="entry name" value="Kazal_dom"/>
</dbReference>
<feature type="chain" id="PRO_5028199757" evidence="6">
    <location>
        <begin position="22"/>
        <end position="96"/>
    </location>
</feature>
<dbReference type="Proteomes" id="UP000515152">
    <property type="component" value="Chromosome 21"/>
</dbReference>
<name>A0A6P8EPB3_CLUHA</name>